<dbReference type="InterPro" id="IPR011761">
    <property type="entry name" value="ATP-grasp"/>
</dbReference>
<dbReference type="Proteomes" id="UP000270112">
    <property type="component" value="Unassembled WGS sequence"/>
</dbReference>
<keyword evidence="3 4" id="KW-0067">ATP-binding</keyword>
<dbReference type="Gene3D" id="3.30.470.20">
    <property type="entry name" value="ATP-grasp fold, B domain"/>
    <property type="match status" value="1"/>
</dbReference>
<dbReference type="Pfam" id="PF13535">
    <property type="entry name" value="ATP-grasp_4"/>
    <property type="match status" value="1"/>
</dbReference>
<reference evidence="6 8" key="1">
    <citation type="journal article" date="2018" name="Elife">
        <title>Discovery and characterization of a prevalent human gut bacterial enzyme sufficient for the inactivation of a family of plant toxins.</title>
        <authorList>
            <person name="Koppel N."/>
            <person name="Bisanz J.E."/>
            <person name="Pandelia M.E."/>
            <person name="Turnbaugh P.J."/>
            <person name="Balskus E.P."/>
        </authorList>
    </citation>
    <scope>NUCLEOTIDE SEQUENCE [LARGE SCALE GENOMIC DNA]</scope>
    <source>
        <strain evidence="6 8">DSM 16107</strain>
    </source>
</reference>
<sequence length="392" mass="42130">MLGAGPLQVAAIKKARDLGFRVICVDYDPDAVGFEFADQTEIISTLDAESIIALAKREDVDFVITSTSDAPVRTASFVSEQLGLPVGISYVDSICATHKDAMRRRLAERNVPIPEFRVCNDADEFIDALNHFEYRCIVKPADGAASRGVKLLDPSNRNEDPKELFAQEMNFSRKGTLMVEQCIRGAEVSVEGITVNGKTHILAITDKLVTEPPYFVELGHSEPALLNDSEKAQIEKIACAAIEAVGIVNGPSHTEIMVTDSGPMVIEIAARLGGDYITSRLVPLSTGIDMVGASVELALGLPIDISPCIQGGSAIRFIVSSAGVISDIDIDSAMYDLPGFEELELYKKPGDAISEPHSSNDRVGHVLCTGPDAQSARETAEKALSMVRVALR</sequence>
<comment type="caution">
    <text evidence="7">The sequence shown here is derived from an EMBL/GenBank/DDBJ whole genome shotgun (WGS) entry which is preliminary data.</text>
</comment>
<dbReference type="Gene3D" id="3.40.50.20">
    <property type="match status" value="1"/>
</dbReference>
<evidence type="ECO:0000256" key="1">
    <source>
        <dbReference type="ARBA" id="ARBA00022598"/>
    </source>
</evidence>
<keyword evidence="1" id="KW-0436">Ligase</keyword>
<reference evidence="9" key="2">
    <citation type="submission" date="2018-05" db="EMBL/GenBank/DDBJ databases">
        <title>Genome Sequencing of selected type strains of the family Eggerthellaceae.</title>
        <authorList>
            <person name="Danylec N."/>
            <person name="Stoll D.A."/>
            <person name="Doetsch A."/>
            <person name="Huch M."/>
        </authorList>
    </citation>
    <scope>NUCLEOTIDE SEQUENCE [LARGE SCALE GENOMIC DNA]</scope>
    <source>
        <strain evidence="9">DSM 16107</strain>
    </source>
</reference>
<evidence type="ECO:0000313" key="9">
    <source>
        <dbReference type="Proteomes" id="UP000270112"/>
    </source>
</evidence>
<dbReference type="GO" id="GO:0005524">
    <property type="term" value="F:ATP binding"/>
    <property type="evidence" value="ECO:0007669"/>
    <property type="project" value="UniProtKB-UniRule"/>
</dbReference>
<organism evidence="7 9">
    <name type="scientific">Eggerthella sinensis</name>
    <dbReference type="NCBI Taxonomy" id="242230"/>
    <lineage>
        <taxon>Bacteria</taxon>
        <taxon>Bacillati</taxon>
        <taxon>Actinomycetota</taxon>
        <taxon>Coriobacteriia</taxon>
        <taxon>Eggerthellales</taxon>
        <taxon>Eggerthellaceae</taxon>
        <taxon>Eggerthella</taxon>
    </lineage>
</organism>
<dbReference type="Proteomes" id="UP000253817">
    <property type="component" value="Unassembled WGS sequence"/>
</dbReference>
<dbReference type="EMBL" id="PPTT01000039">
    <property type="protein sequence ID" value="RDB65405.1"/>
    <property type="molecule type" value="Genomic_DNA"/>
</dbReference>
<accession>A0A3N0IY98</accession>
<evidence type="ECO:0000313" key="8">
    <source>
        <dbReference type="Proteomes" id="UP000253817"/>
    </source>
</evidence>
<keyword evidence="8" id="KW-1185">Reference proteome</keyword>
<feature type="domain" description="ATP-grasp" evidence="5">
    <location>
        <begin position="103"/>
        <end position="299"/>
    </location>
</feature>
<evidence type="ECO:0000256" key="4">
    <source>
        <dbReference type="PROSITE-ProRule" id="PRU00409"/>
    </source>
</evidence>
<reference evidence="7" key="3">
    <citation type="journal article" date="2019" name="Microbiol. Resour. Announc.">
        <title>Draft Genome Sequences of Type Strains of Gordonibacter faecihominis, Paraeggerthella hongkongensis, Parvibacter caecicola,Slackia equolifaciens, Slackia faecicanis, and Slackia isoflavoniconvertens.</title>
        <authorList>
            <person name="Danylec N."/>
            <person name="Stoll D.A."/>
            <person name="Dotsch A."/>
            <person name="Huch M."/>
        </authorList>
    </citation>
    <scope>NUCLEOTIDE SEQUENCE</scope>
    <source>
        <strain evidence="7">DSM 16107</strain>
    </source>
</reference>
<dbReference type="PROSITE" id="PS50975">
    <property type="entry name" value="ATP_GRASP"/>
    <property type="match status" value="1"/>
</dbReference>
<dbReference type="PANTHER" id="PTHR43585">
    <property type="entry name" value="FUMIPYRROLE BIOSYNTHESIS PROTEIN C"/>
    <property type="match status" value="1"/>
</dbReference>
<name>A0A3N0IY98_9ACTN</name>
<dbReference type="SMART" id="SM01209">
    <property type="entry name" value="GARS_A"/>
    <property type="match status" value="1"/>
</dbReference>
<keyword evidence="2 4" id="KW-0547">Nucleotide-binding</keyword>
<dbReference type="InterPro" id="IPR016185">
    <property type="entry name" value="PreATP-grasp_dom_sf"/>
</dbReference>
<dbReference type="Pfam" id="PF18603">
    <property type="entry name" value="LAL_C2"/>
    <property type="match status" value="1"/>
</dbReference>
<evidence type="ECO:0000256" key="2">
    <source>
        <dbReference type="ARBA" id="ARBA00022741"/>
    </source>
</evidence>
<dbReference type="PANTHER" id="PTHR43585:SF2">
    <property type="entry name" value="ATP-GRASP ENZYME FSQD"/>
    <property type="match status" value="1"/>
</dbReference>
<protein>
    <submittedName>
        <fullName evidence="7">Biotin carboxylase</fullName>
    </submittedName>
</protein>
<dbReference type="InterPro" id="IPR052032">
    <property type="entry name" value="ATP-dep_AA_Ligase"/>
</dbReference>
<dbReference type="SUPFAM" id="SSF56059">
    <property type="entry name" value="Glutathione synthetase ATP-binding domain-like"/>
    <property type="match status" value="1"/>
</dbReference>
<evidence type="ECO:0000259" key="5">
    <source>
        <dbReference type="PROSITE" id="PS50975"/>
    </source>
</evidence>
<dbReference type="OrthoDB" id="24041at2"/>
<evidence type="ECO:0000313" key="6">
    <source>
        <dbReference type="EMBL" id="RDB65405.1"/>
    </source>
</evidence>
<dbReference type="GO" id="GO:0016874">
    <property type="term" value="F:ligase activity"/>
    <property type="evidence" value="ECO:0007669"/>
    <property type="project" value="UniProtKB-KW"/>
</dbReference>
<dbReference type="SUPFAM" id="SSF52440">
    <property type="entry name" value="PreATP-grasp domain"/>
    <property type="match status" value="1"/>
</dbReference>
<evidence type="ECO:0000256" key="3">
    <source>
        <dbReference type="ARBA" id="ARBA00022840"/>
    </source>
</evidence>
<gene>
    <name evidence="6" type="ORF">C1876_15955</name>
    <name evidence="7" type="ORF">DMP09_09930</name>
</gene>
<evidence type="ECO:0000313" key="7">
    <source>
        <dbReference type="EMBL" id="RNM41400.1"/>
    </source>
</evidence>
<dbReference type="InterPro" id="IPR040570">
    <property type="entry name" value="LAL_C2"/>
</dbReference>
<proteinExistence type="predicted"/>
<dbReference type="AlphaFoldDB" id="A0A3N0IY98"/>
<dbReference type="EMBL" id="QICC01000038">
    <property type="protein sequence ID" value="RNM41400.1"/>
    <property type="molecule type" value="Genomic_DNA"/>
</dbReference>
<dbReference type="GO" id="GO:0046872">
    <property type="term" value="F:metal ion binding"/>
    <property type="evidence" value="ECO:0007669"/>
    <property type="project" value="InterPro"/>
</dbReference>